<dbReference type="STRING" id="39495.SAMN02745111_02210"/>
<dbReference type="EMBL" id="FUXZ01000015">
    <property type="protein sequence ID" value="SKA71385.1"/>
    <property type="molecule type" value="Genomic_DNA"/>
</dbReference>
<evidence type="ECO:0000256" key="1">
    <source>
        <dbReference type="SAM" id="Phobius"/>
    </source>
</evidence>
<protein>
    <recommendedName>
        <fullName evidence="4">ABC-2 type transport system permease protein</fullName>
    </recommendedName>
</protein>
<dbReference type="Proteomes" id="UP000190814">
    <property type="component" value="Unassembled WGS sequence"/>
</dbReference>
<gene>
    <name evidence="2" type="ORF">SAMN02745111_02210</name>
</gene>
<evidence type="ECO:0000313" key="2">
    <source>
        <dbReference type="EMBL" id="SKA71385.1"/>
    </source>
</evidence>
<dbReference type="RefSeq" id="WP_078767033.1">
    <property type="nucleotide sequence ID" value="NZ_FUXZ01000015.1"/>
</dbReference>
<feature type="transmembrane region" description="Helical" evidence="1">
    <location>
        <begin position="235"/>
        <end position="253"/>
    </location>
</feature>
<keyword evidence="1" id="KW-1133">Transmembrane helix</keyword>
<reference evidence="2 3" key="1">
    <citation type="submission" date="2017-02" db="EMBL/GenBank/DDBJ databases">
        <authorList>
            <person name="Peterson S.W."/>
        </authorList>
    </citation>
    <scope>NUCLEOTIDE SEQUENCE [LARGE SCALE GENOMIC DNA]</scope>
    <source>
        <strain evidence="2 3">ATCC 35992</strain>
    </source>
</reference>
<keyword evidence="1" id="KW-0812">Transmembrane</keyword>
<keyword evidence="1" id="KW-0472">Membrane</keyword>
<name>A0A1T4W2U0_9FIRM</name>
<feature type="transmembrane region" description="Helical" evidence="1">
    <location>
        <begin position="7"/>
        <end position="23"/>
    </location>
</feature>
<feature type="transmembrane region" description="Helical" evidence="1">
    <location>
        <begin position="59"/>
        <end position="82"/>
    </location>
</feature>
<proteinExistence type="predicted"/>
<dbReference type="AlphaFoldDB" id="A0A1T4W2U0"/>
<evidence type="ECO:0000313" key="3">
    <source>
        <dbReference type="Proteomes" id="UP000190814"/>
    </source>
</evidence>
<evidence type="ECO:0008006" key="4">
    <source>
        <dbReference type="Google" id="ProtNLM"/>
    </source>
</evidence>
<dbReference type="OrthoDB" id="2965677at2"/>
<accession>A0A1T4W2U0</accession>
<feature type="transmembrane region" description="Helical" evidence="1">
    <location>
        <begin position="131"/>
        <end position="158"/>
    </location>
</feature>
<feature type="transmembrane region" description="Helical" evidence="1">
    <location>
        <begin position="102"/>
        <end position="119"/>
    </location>
</feature>
<organism evidence="2 3">
    <name type="scientific">Eubacterium uniforme</name>
    <dbReference type="NCBI Taxonomy" id="39495"/>
    <lineage>
        <taxon>Bacteria</taxon>
        <taxon>Bacillati</taxon>
        <taxon>Bacillota</taxon>
        <taxon>Clostridia</taxon>
        <taxon>Eubacteriales</taxon>
        <taxon>Eubacteriaceae</taxon>
        <taxon>Eubacterium</taxon>
    </lineage>
</organism>
<feature type="transmembrane region" description="Helical" evidence="1">
    <location>
        <begin position="164"/>
        <end position="182"/>
    </location>
</feature>
<keyword evidence="3" id="KW-1185">Reference proteome</keyword>
<sequence length="267" mass="31494">MKFVKTIIIGIIVGAMVLISGINVTKMSIYQYILYLSFTGIGLYKEYIGEFFYRYMPLLVFNIIYGIYIYRHFCCASVYFFSRKNNRVHWFVKEIIDLYIHALLYIFMICLVGMMVIFIDDKCFMNFNEMLLSLNYILIYSLYLLITTLAINIVAIVFNSTVGFISVQSVIFFLIAYMMNMGGKLEIIPIKKKYLYFLKLNPVSNLLFQIHRIRVDEKYKFLLQDGINIEMRYSILYYLLVLVVLVIIGCVIVHKKEFIINDREDLG</sequence>